<dbReference type="AlphaFoldDB" id="A0A2A9NBC4"/>
<accession>A0A2A9NBC4</accession>
<gene>
    <name evidence="2" type="ORF">AMATHDRAFT_71574</name>
</gene>
<proteinExistence type="predicted"/>
<evidence type="ECO:0000313" key="3">
    <source>
        <dbReference type="Proteomes" id="UP000242287"/>
    </source>
</evidence>
<feature type="compositionally biased region" description="Basic residues" evidence="1">
    <location>
        <begin position="1"/>
        <end position="14"/>
    </location>
</feature>
<evidence type="ECO:0000313" key="2">
    <source>
        <dbReference type="EMBL" id="PFH45551.1"/>
    </source>
</evidence>
<keyword evidence="3" id="KW-1185">Reference proteome</keyword>
<organism evidence="2 3">
    <name type="scientific">Amanita thiersii Skay4041</name>
    <dbReference type="NCBI Taxonomy" id="703135"/>
    <lineage>
        <taxon>Eukaryota</taxon>
        <taxon>Fungi</taxon>
        <taxon>Dikarya</taxon>
        <taxon>Basidiomycota</taxon>
        <taxon>Agaricomycotina</taxon>
        <taxon>Agaricomycetes</taxon>
        <taxon>Agaricomycetidae</taxon>
        <taxon>Agaricales</taxon>
        <taxon>Pluteineae</taxon>
        <taxon>Amanitaceae</taxon>
        <taxon>Amanita</taxon>
    </lineage>
</organism>
<protein>
    <submittedName>
        <fullName evidence="2">Uncharacterized protein</fullName>
    </submittedName>
</protein>
<dbReference type="EMBL" id="KZ302341">
    <property type="protein sequence ID" value="PFH45551.1"/>
    <property type="molecule type" value="Genomic_DNA"/>
</dbReference>
<dbReference type="Proteomes" id="UP000242287">
    <property type="component" value="Unassembled WGS sequence"/>
</dbReference>
<name>A0A2A9NBC4_9AGAR</name>
<feature type="region of interest" description="Disordered" evidence="1">
    <location>
        <begin position="1"/>
        <end position="28"/>
    </location>
</feature>
<evidence type="ECO:0000256" key="1">
    <source>
        <dbReference type="SAM" id="MobiDB-lite"/>
    </source>
</evidence>
<reference evidence="2 3" key="1">
    <citation type="submission" date="2014-02" db="EMBL/GenBank/DDBJ databases">
        <title>Transposable element dynamics among asymbiotic and ectomycorrhizal Amanita fungi.</title>
        <authorList>
            <consortium name="DOE Joint Genome Institute"/>
            <person name="Hess J."/>
            <person name="Skrede I."/>
            <person name="Wolfe B."/>
            <person name="LaButti K."/>
            <person name="Ohm R.A."/>
            <person name="Grigoriev I.V."/>
            <person name="Pringle A."/>
        </authorList>
    </citation>
    <scope>NUCLEOTIDE SEQUENCE [LARGE SCALE GENOMIC DNA]</scope>
    <source>
        <strain evidence="2 3">SKay4041</strain>
    </source>
</reference>
<sequence length="64" mass="7267">MTRIPRPRPIRRIPRGNNDNGSNVDDDDDPCLLALQKTSLLFPSGSAKISYVLLFLFFFKDRTG</sequence>